<gene>
    <name evidence="2" type="ORF">CHM34_01775</name>
</gene>
<dbReference type="InterPro" id="IPR050229">
    <property type="entry name" value="GlpE_sulfurtransferase"/>
</dbReference>
<dbReference type="PROSITE" id="PS50206">
    <property type="entry name" value="RHODANESE_3"/>
    <property type="match status" value="1"/>
</dbReference>
<dbReference type="PANTHER" id="PTHR43031">
    <property type="entry name" value="FAD-DEPENDENT OXIDOREDUCTASE"/>
    <property type="match status" value="1"/>
</dbReference>
<accession>A0A235BBR1</accession>
<proteinExistence type="predicted"/>
<evidence type="ECO:0000259" key="1">
    <source>
        <dbReference type="PROSITE" id="PS50206"/>
    </source>
</evidence>
<organism evidence="2 3">
    <name type="scientific">Paludifilum halophilum</name>
    <dbReference type="NCBI Taxonomy" id="1642702"/>
    <lineage>
        <taxon>Bacteria</taxon>
        <taxon>Bacillati</taxon>
        <taxon>Bacillota</taxon>
        <taxon>Bacilli</taxon>
        <taxon>Bacillales</taxon>
        <taxon>Thermoactinomycetaceae</taxon>
        <taxon>Paludifilum</taxon>
    </lineage>
</organism>
<dbReference type="OrthoDB" id="9800872at2"/>
<dbReference type="Pfam" id="PF00581">
    <property type="entry name" value="Rhodanese"/>
    <property type="match status" value="1"/>
</dbReference>
<comment type="caution">
    <text evidence="2">The sequence shown here is derived from an EMBL/GenBank/DDBJ whole genome shotgun (WGS) entry which is preliminary data.</text>
</comment>
<name>A0A235BBR1_9BACL</name>
<dbReference type="CDD" id="cd00158">
    <property type="entry name" value="RHOD"/>
    <property type="match status" value="1"/>
</dbReference>
<protein>
    <recommendedName>
        <fullName evidence="1">Rhodanese domain-containing protein</fullName>
    </recommendedName>
</protein>
<feature type="domain" description="Rhodanese" evidence="1">
    <location>
        <begin position="22"/>
        <end position="113"/>
    </location>
</feature>
<dbReference type="PANTHER" id="PTHR43031:SF17">
    <property type="entry name" value="SULFURTRANSFERASE YTWF-RELATED"/>
    <property type="match status" value="1"/>
</dbReference>
<evidence type="ECO:0000313" key="3">
    <source>
        <dbReference type="Proteomes" id="UP000215459"/>
    </source>
</evidence>
<sequence>MNEEENDRIRAEAFAKKYREGQLNDALVLDVREEEEWQVYHLKEALLIPLQRLPFELGRLSREKNLYVLCAHGVRSVHAVHLLYGQGFQRVVNVDGGLAEVSLYLEEGDLSSGRN</sequence>
<dbReference type="InterPro" id="IPR036873">
    <property type="entry name" value="Rhodanese-like_dom_sf"/>
</dbReference>
<dbReference type="EMBL" id="NOWF01000001">
    <property type="protein sequence ID" value="OYD09748.1"/>
    <property type="molecule type" value="Genomic_DNA"/>
</dbReference>
<dbReference type="InterPro" id="IPR001763">
    <property type="entry name" value="Rhodanese-like_dom"/>
</dbReference>
<dbReference type="SMART" id="SM00450">
    <property type="entry name" value="RHOD"/>
    <property type="match status" value="1"/>
</dbReference>
<keyword evidence="3" id="KW-1185">Reference proteome</keyword>
<evidence type="ECO:0000313" key="2">
    <source>
        <dbReference type="EMBL" id="OYD09748.1"/>
    </source>
</evidence>
<reference evidence="2 3" key="1">
    <citation type="submission" date="2017-07" db="EMBL/GenBank/DDBJ databases">
        <title>The genome sequence of Paludifilum halophilum highlights mechanisms for microbial adaptation to high salt environemnts.</title>
        <authorList>
            <person name="Belbahri L."/>
        </authorList>
    </citation>
    <scope>NUCLEOTIDE SEQUENCE [LARGE SCALE GENOMIC DNA]</scope>
    <source>
        <strain evidence="2 3">DSM 102817</strain>
    </source>
</reference>
<dbReference type="RefSeq" id="WP_094262849.1">
    <property type="nucleotide sequence ID" value="NZ_NOWF01000001.1"/>
</dbReference>
<dbReference type="SUPFAM" id="SSF52821">
    <property type="entry name" value="Rhodanese/Cell cycle control phosphatase"/>
    <property type="match status" value="1"/>
</dbReference>
<dbReference type="AlphaFoldDB" id="A0A235BBR1"/>
<dbReference type="Proteomes" id="UP000215459">
    <property type="component" value="Unassembled WGS sequence"/>
</dbReference>
<dbReference type="Gene3D" id="3.40.250.10">
    <property type="entry name" value="Rhodanese-like domain"/>
    <property type="match status" value="1"/>
</dbReference>